<evidence type="ECO:0000256" key="14">
    <source>
        <dbReference type="ARBA" id="ARBA00047827"/>
    </source>
</evidence>
<dbReference type="InterPro" id="IPR001128">
    <property type="entry name" value="Cyt_P450"/>
</dbReference>
<dbReference type="PROSITE" id="PS00086">
    <property type="entry name" value="CYTOCHROME_P450"/>
    <property type="match status" value="2"/>
</dbReference>
<evidence type="ECO:0000256" key="7">
    <source>
        <dbReference type="ARBA" id="ARBA00022723"/>
    </source>
</evidence>
<dbReference type="SUPFAM" id="SSF48264">
    <property type="entry name" value="Cytochrome P450"/>
    <property type="match status" value="2"/>
</dbReference>
<evidence type="ECO:0000256" key="16">
    <source>
        <dbReference type="SAM" id="Phobius"/>
    </source>
</evidence>
<gene>
    <name evidence="17" type="ORF">ABMA28_015285</name>
</gene>
<evidence type="ECO:0000256" key="9">
    <source>
        <dbReference type="ARBA" id="ARBA00022848"/>
    </source>
</evidence>
<keyword evidence="8" id="KW-0256">Endoplasmic reticulum</keyword>
<protein>
    <recommendedName>
        <fullName evidence="5">unspecific monooxygenase</fullName>
        <ecNumber evidence="5">1.14.14.1</ecNumber>
    </recommendedName>
</protein>
<evidence type="ECO:0000256" key="13">
    <source>
        <dbReference type="ARBA" id="ARBA00023136"/>
    </source>
</evidence>
<keyword evidence="13 16" id="KW-0472">Membrane</keyword>
<keyword evidence="11 15" id="KW-0408">Iron</keyword>
<evidence type="ECO:0000256" key="15">
    <source>
        <dbReference type="PIRSR" id="PIRSR602401-1"/>
    </source>
</evidence>
<dbReference type="InterPro" id="IPR036396">
    <property type="entry name" value="Cyt_P450_sf"/>
</dbReference>
<keyword evidence="7 15" id="KW-0479">Metal-binding</keyword>
<comment type="subcellular location">
    <subcellularLocation>
        <location evidence="3">Endoplasmic reticulum membrane</location>
        <topology evidence="3">Peripheral membrane protein</topology>
    </subcellularLocation>
    <subcellularLocation>
        <location evidence="2">Microsome membrane</location>
        <topology evidence="2">Peripheral membrane protein</topology>
    </subcellularLocation>
</comment>
<comment type="catalytic activity">
    <reaction evidence="14">
        <text>an organic molecule + reduced [NADPH--hemoprotein reductase] + O2 = an alcohol + oxidized [NADPH--hemoprotein reductase] + H2O + H(+)</text>
        <dbReference type="Rhea" id="RHEA:17149"/>
        <dbReference type="Rhea" id="RHEA-COMP:11964"/>
        <dbReference type="Rhea" id="RHEA-COMP:11965"/>
        <dbReference type="ChEBI" id="CHEBI:15377"/>
        <dbReference type="ChEBI" id="CHEBI:15378"/>
        <dbReference type="ChEBI" id="CHEBI:15379"/>
        <dbReference type="ChEBI" id="CHEBI:30879"/>
        <dbReference type="ChEBI" id="CHEBI:57618"/>
        <dbReference type="ChEBI" id="CHEBI:58210"/>
        <dbReference type="ChEBI" id="CHEBI:142491"/>
        <dbReference type="EC" id="1.14.14.1"/>
    </reaction>
</comment>
<dbReference type="AlphaFoldDB" id="A0ABD0TEY1"/>
<dbReference type="GO" id="GO:0046872">
    <property type="term" value="F:metal ion binding"/>
    <property type="evidence" value="ECO:0007669"/>
    <property type="project" value="UniProtKB-KW"/>
</dbReference>
<keyword evidence="9" id="KW-0492">Microsome</keyword>
<evidence type="ECO:0000256" key="2">
    <source>
        <dbReference type="ARBA" id="ARBA00004174"/>
    </source>
</evidence>
<keyword evidence="16" id="KW-1133">Transmembrane helix</keyword>
<dbReference type="FunFam" id="1.10.630.10:FF:000042">
    <property type="entry name" value="Cytochrome P450"/>
    <property type="match status" value="2"/>
</dbReference>
<dbReference type="GO" id="GO:0016712">
    <property type="term" value="F:oxidoreductase activity, acting on paired donors, with incorporation or reduction of molecular oxygen, reduced flavin or flavoprotein as one donor, and incorporation of one atom of oxygen"/>
    <property type="evidence" value="ECO:0007669"/>
    <property type="project" value="UniProtKB-EC"/>
</dbReference>
<keyword evidence="6 15" id="KW-0349">Heme</keyword>
<dbReference type="GO" id="GO:0005789">
    <property type="term" value="C:endoplasmic reticulum membrane"/>
    <property type="evidence" value="ECO:0007669"/>
    <property type="project" value="UniProtKB-SubCell"/>
</dbReference>
<comment type="cofactor">
    <cofactor evidence="1 15">
        <name>heme</name>
        <dbReference type="ChEBI" id="CHEBI:30413"/>
    </cofactor>
</comment>
<reference evidence="17 18" key="1">
    <citation type="submission" date="2024-06" db="EMBL/GenBank/DDBJ databases">
        <title>A chromosome-level genome assembly of beet webworm, Loxostege sticticalis.</title>
        <authorList>
            <person name="Zhang Y."/>
        </authorList>
    </citation>
    <scope>NUCLEOTIDE SEQUENCE [LARGE SCALE GENOMIC DNA]</scope>
    <source>
        <strain evidence="17">AQ028</strain>
        <tissue evidence="17">Male pupae</tissue>
    </source>
</reference>
<dbReference type="InterPro" id="IPR017972">
    <property type="entry name" value="Cyt_P450_CS"/>
</dbReference>
<dbReference type="Proteomes" id="UP001549921">
    <property type="component" value="Unassembled WGS sequence"/>
</dbReference>
<dbReference type="Pfam" id="PF00067">
    <property type="entry name" value="p450"/>
    <property type="match status" value="2"/>
</dbReference>
<dbReference type="EMBL" id="JBEDNZ010000006">
    <property type="protein sequence ID" value="KAL0841630.1"/>
    <property type="molecule type" value="Genomic_DNA"/>
</dbReference>
<feature type="transmembrane region" description="Helical" evidence="16">
    <location>
        <begin position="534"/>
        <end position="553"/>
    </location>
</feature>
<dbReference type="PRINTS" id="PR00385">
    <property type="entry name" value="P450"/>
</dbReference>
<dbReference type="CDD" id="cd11056">
    <property type="entry name" value="CYP6-like"/>
    <property type="match status" value="2"/>
</dbReference>
<comment type="caution">
    <text evidence="17">The sequence shown here is derived from an EMBL/GenBank/DDBJ whole genome shotgun (WGS) entry which is preliminary data.</text>
</comment>
<dbReference type="PANTHER" id="PTHR24292">
    <property type="entry name" value="CYTOCHROME P450"/>
    <property type="match status" value="1"/>
</dbReference>
<dbReference type="InterPro" id="IPR002401">
    <property type="entry name" value="Cyt_P450_E_grp-I"/>
</dbReference>
<keyword evidence="10" id="KW-0560">Oxidoreductase</keyword>
<dbReference type="InterPro" id="IPR050476">
    <property type="entry name" value="Insect_CytP450_Detox"/>
</dbReference>
<dbReference type="EC" id="1.14.14.1" evidence="5"/>
<evidence type="ECO:0000256" key="4">
    <source>
        <dbReference type="ARBA" id="ARBA00010617"/>
    </source>
</evidence>
<evidence type="ECO:0000256" key="5">
    <source>
        <dbReference type="ARBA" id="ARBA00012109"/>
    </source>
</evidence>
<comment type="similarity">
    <text evidence="4">Belongs to the cytochrome P450 family.</text>
</comment>
<organism evidence="17 18">
    <name type="scientific">Loxostege sticticalis</name>
    <name type="common">Beet webworm moth</name>
    <dbReference type="NCBI Taxonomy" id="481309"/>
    <lineage>
        <taxon>Eukaryota</taxon>
        <taxon>Metazoa</taxon>
        <taxon>Ecdysozoa</taxon>
        <taxon>Arthropoda</taxon>
        <taxon>Hexapoda</taxon>
        <taxon>Insecta</taxon>
        <taxon>Pterygota</taxon>
        <taxon>Neoptera</taxon>
        <taxon>Endopterygota</taxon>
        <taxon>Lepidoptera</taxon>
        <taxon>Glossata</taxon>
        <taxon>Ditrysia</taxon>
        <taxon>Pyraloidea</taxon>
        <taxon>Crambidae</taxon>
        <taxon>Pyraustinae</taxon>
        <taxon>Loxostege</taxon>
    </lineage>
</organism>
<evidence type="ECO:0000256" key="11">
    <source>
        <dbReference type="ARBA" id="ARBA00023004"/>
    </source>
</evidence>
<evidence type="ECO:0000256" key="12">
    <source>
        <dbReference type="ARBA" id="ARBA00023033"/>
    </source>
</evidence>
<evidence type="ECO:0000313" key="17">
    <source>
        <dbReference type="EMBL" id="KAL0841630.1"/>
    </source>
</evidence>
<dbReference type="PANTHER" id="PTHR24292:SF54">
    <property type="entry name" value="CYP9F3-RELATED"/>
    <property type="match status" value="1"/>
</dbReference>
<dbReference type="Gene3D" id="1.10.630.10">
    <property type="entry name" value="Cytochrome P450"/>
    <property type="match status" value="2"/>
</dbReference>
<evidence type="ECO:0000313" key="18">
    <source>
        <dbReference type="Proteomes" id="UP001549921"/>
    </source>
</evidence>
<proteinExistence type="inferred from homology"/>
<evidence type="ECO:0000256" key="10">
    <source>
        <dbReference type="ARBA" id="ARBA00023002"/>
    </source>
</evidence>
<sequence>MAVLLYIWITAFVAAVWLYFRQVFSRFTRYGVKHLPPVPLLGNMAKVVFRIHHMADDLEGLYKAFPGERFVGRFEFMTPMVVLRDLDLIKRITVKDFEYFLDHRTIVNEKTDPFFGRNLFSLKGQEWKDMRSTLSPAFTSSKMRVMVPFMMEAGNQMIESLVKRIQDSKETYIDIDCKDLTSRYANDVIASCAFGLKLNSQSDVNSEFYKMGKETSVFTFRQMLSFMIMANFPKLADLTKLTLFSENSKSFFRDMVLKTMNDRETQKIFRPDMIHLLMEAKKGRLLHDEKFVDEKPEKDTKAGFATVEESVVGKKPVDRVWSDDDLIAQAILFFIAGFEGISAVMSFSLYELAVNPEVQNKLVAEIRANDAKNGGKFDYKSIQEMSYMDMVISEVLRVWTAAVALDRMCNKDYNIGRPNDKATEDYIVRKGEVVAIPLWAIHHDPEYFPNPSKFDPERFSEENKHKINPLAYGPFGYGPRNCIGSRFALCEVKVMLYQLLQHMEVSPAAKTTIPAQLSTDTFNLRMKGGHWVRLNTMLLYIWLAVALAAVWMYCRQIYSRFTKTGVKQFRPVPLLGNMTRQVFQLEHFVNTVEDLYKAFPEERFVGRYEFLAPTVMIRDIELVKKVTVKDFEHFLDHRSMVDEKTDPFFGRNLFSLKGQEWKDMRSTLSPAFTSSKMRHMLPFMVEVGDQMVASLKKKIKDAEGDFIEVDCKDLTTRYANDVIASCAFGLKVDSLTDVNNQFYSMGKVASNFKFKQFLQFFLMVNLPKLATTFKIKLFSDTTSNFFKRLVLDTMEDRELRKILRPDMIHLLMEAKKGNLVHDEKTTKDSDADFATVEESVVGKKTVNRTWADNDLIAQAILFFIAGFETVSSAMTFTLHELAMNPDVQDKLVAEIRENNAKNGGKFDYNSIQNMTYMDMVVSESLRLWPPAAATDRMCVKDYNLGKPNSKATEDYIVRKGETLSIPVWAFHRDPEFFPNPEKFDPERFSEENKHKIQPFTYLPFGVGPRNCIGSRFALCEVKVMLYQLLLNMELSPSSKTCIPPKLDTDTFNLRLKGGNWIRLKNRNLN</sequence>
<keyword evidence="12" id="KW-0503">Monooxygenase</keyword>
<accession>A0ABD0TEY1</accession>
<name>A0ABD0TEY1_LOXSC</name>
<evidence type="ECO:0000256" key="1">
    <source>
        <dbReference type="ARBA" id="ARBA00001971"/>
    </source>
</evidence>
<keyword evidence="16" id="KW-0812">Transmembrane</keyword>
<evidence type="ECO:0000256" key="6">
    <source>
        <dbReference type="ARBA" id="ARBA00022617"/>
    </source>
</evidence>
<feature type="transmembrane region" description="Helical" evidence="16">
    <location>
        <begin position="6"/>
        <end position="24"/>
    </location>
</feature>
<evidence type="ECO:0000256" key="8">
    <source>
        <dbReference type="ARBA" id="ARBA00022824"/>
    </source>
</evidence>
<dbReference type="PRINTS" id="PR00463">
    <property type="entry name" value="EP450I"/>
</dbReference>
<evidence type="ECO:0000256" key="3">
    <source>
        <dbReference type="ARBA" id="ARBA00004406"/>
    </source>
</evidence>
<feature type="binding site" description="axial binding residue" evidence="15">
    <location>
        <position position="1011"/>
    </location>
    <ligand>
        <name>heme</name>
        <dbReference type="ChEBI" id="CHEBI:30413"/>
    </ligand>
    <ligandPart>
        <name>Fe</name>
        <dbReference type="ChEBI" id="CHEBI:18248"/>
    </ligandPart>
</feature>